<evidence type="ECO:0000256" key="11">
    <source>
        <dbReference type="SAM" id="MobiDB-lite"/>
    </source>
</evidence>
<comment type="cofactor">
    <cofactor evidence="1">
        <name>heme b</name>
        <dbReference type="ChEBI" id="CHEBI:60344"/>
    </cofactor>
</comment>
<evidence type="ECO:0000256" key="4">
    <source>
        <dbReference type="ARBA" id="ARBA00022617"/>
    </source>
</evidence>
<keyword evidence="10 12" id="KW-0472">Membrane</keyword>
<dbReference type="InterPro" id="IPR006593">
    <property type="entry name" value="Cyt_b561/ferric_Rdtase_TM"/>
</dbReference>
<evidence type="ECO:0000259" key="13">
    <source>
        <dbReference type="PROSITE" id="PS50939"/>
    </source>
</evidence>
<keyword evidence="5 12" id="KW-0812">Transmembrane</keyword>
<dbReference type="CDD" id="cd08761">
    <property type="entry name" value="Cyt_b561_CYB561D2_like"/>
    <property type="match status" value="1"/>
</dbReference>
<sequence>MPQPPSVREEASEPFLPSTTTASSHEEPPITPIDMIRHENLSRHSISIQASALLFVAAVWSIVFSSFSFSSLPLFGYHPLIQSLTILLLLQAIVVLQRTTPSQPTEKKSAFTAHKTINLLFALPLFTAVASIMWYLHHKPNAAHFISYHGILGTGVVVAAWIQAALGAASVWWKGKLVGGENKGKALWKWHRLSGYVLVGLFLTTAVLGVLETTWGKGNAGNVQKLLVVLGLGLSGFALLNRVRVDKLPKLRG</sequence>
<dbReference type="Gene3D" id="1.20.120.1770">
    <property type="match status" value="1"/>
</dbReference>
<evidence type="ECO:0000256" key="8">
    <source>
        <dbReference type="ARBA" id="ARBA00022989"/>
    </source>
</evidence>
<evidence type="ECO:0000256" key="12">
    <source>
        <dbReference type="SAM" id="Phobius"/>
    </source>
</evidence>
<dbReference type="Proteomes" id="UP000179920">
    <property type="component" value="Chromosome VIII"/>
</dbReference>
<evidence type="ECO:0000256" key="6">
    <source>
        <dbReference type="ARBA" id="ARBA00022723"/>
    </source>
</evidence>
<dbReference type="PROSITE" id="PS50939">
    <property type="entry name" value="CYTOCHROME_B561"/>
    <property type="match status" value="1"/>
</dbReference>
<evidence type="ECO:0000256" key="1">
    <source>
        <dbReference type="ARBA" id="ARBA00001970"/>
    </source>
</evidence>
<keyword evidence="6" id="KW-0479">Metal-binding</keyword>
<keyword evidence="3" id="KW-0813">Transport</keyword>
<comment type="subcellular location">
    <subcellularLocation>
        <location evidence="2">Membrane</location>
        <topology evidence="2">Multi-pass membrane protein</topology>
    </subcellularLocation>
</comment>
<keyword evidence="8 12" id="KW-1133">Transmembrane helix</keyword>
<proteinExistence type="predicted"/>
<feature type="region of interest" description="Disordered" evidence="11">
    <location>
        <begin position="1"/>
        <end position="30"/>
    </location>
</feature>
<accession>A0A1K0H851</accession>
<keyword evidence="4" id="KW-0349">Heme</keyword>
<dbReference type="EMBL" id="LT558124">
    <property type="protein sequence ID" value="SAM82605.1"/>
    <property type="molecule type" value="Genomic_DNA"/>
</dbReference>
<dbReference type="PANTHER" id="PTHR15422">
    <property type="entry name" value="OS05G0565100 PROTEIN"/>
    <property type="match status" value="1"/>
</dbReference>
<dbReference type="GO" id="GO:0016020">
    <property type="term" value="C:membrane"/>
    <property type="evidence" value="ECO:0007669"/>
    <property type="project" value="UniProtKB-SubCell"/>
</dbReference>
<evidence type="ECO:0000256" key="10">
    <source>
        <dbReference type="ARBA" id="ARBA00023136"/>
    </source>
</evidence>
<dbReference type="Pfam" id="PF03188">
    <property type="entry name" value="Cytochrom_B561"/>
    <property type="match status" value="1"/>
</dbReference>
<evidence type="ECO:0000256" key="5">
    <source>
        <dbReference type="ARBA" id="ARBA00022692"/>
    </source>
</evidence>
<dbReference type="AlphaFoldDB" id="A0A1K0H851"/>
<protein>
    <submittedName>
        <fullName evidence="14">Related to Cytochrome b561</fullName>
    </submittedName>
</protein>
<evidence type="ECO:0000313" key="15">
    <source>
        <dbReference type="Proteomes" id="UP000179920"/>
    </source>
</evidence>
<evidence type="ECO:0000256" key="7">
    <source>
        <dbReference type="ARBA" id="ARBA00022982"/>
    </source>
</evidence>
<feature type="transmembrane region" description="Helical" evidence="12">
    <location>
        <begin position="117"/>
        <end position="136"/>
    </location>
</feature>
<dbReference type="InterPro" id="IPR045150">
    <property type="entry name" value="CYB561D1/2"/>
</dbReference>
<dbReference type="OrthoDB" id="432881at2759"/>
<evidence type="ECO:0000256" key="9">
    <source>
        <dbReference type="ARBA" id="ARBA00023004"/>
    </source>
</evidence>
<feature type="transmembrane region" description="Helical" evidence="12">
    <location>
        <begin position="46"/>
        <end position="69"/>
    </location>
</feature>
<feature type="transmembrane region" description="Helical" evidence="12">
    <location>
        <begin position="193"/>
        <end position="211"/>
    </location>
</feature>
<name>A0A1K0H851_9BASI</name>
<feature type="transmembrane region" description="Helical" evidence="12">
    <location>
        <begin position="148"/>
        <end position="173"/>
    </location>
</feature>
<organism evidence="14 15">
    <name type="scientific">Ustilago bromivora</name>
    <dbReference type="NCBI Taxonomy" id="307758"/>
    <lineage>
        <taxon>Eukaryota</taxon>
        <taxon>Fungi</taxon>
        <taxon>Dikarya</taxon>
        <taxon>Basidiomycota</taxon>
        <taxon>Ustilaginomycotina</taxon>
        <taxon>Ustilaginomycetes</taxon>
        <taxon>Ustilaginales</taxon>
        <taxon>Ustilaginaceae</taxon>
        <taxon>Ustilago</taxon>
    </lineage>
</organism>
<feature type="domain" description="Cytochrome b561" evidence="13">
    <location>
        <begin position="45"/>
        <end position="246"/>
    </location>
</feature>
<feature type="transmembrane region" description="Helical" evidence="12">
    <location>
        <begin position="223"/>
        <end position="243"/>
    </location>
</feature>
<keyword evidence="7" id="KW-0249">Electron transport</keyword>
<dbReference type="GO" id="GO:0140575">
    <property type="term" value="F:transmembrane monodehydroascorbate reductase activity"/>
    <property type="evidence" value="ECO:0007669"/>
    <property type="project" value="InterPro"/>
</dbReference>
<evidence type="ECO:0000313" key="14">
    <source>
        <dbReference type="EMBL" id="SAM82605.1"/>
    </source>
</evidence>
<keyword evidence="9" id="KW-0408">Iron</keyword>
<evidence type="ECO:0000256" key="2">
    <source>
        <dbReference type="ARBA" id="ARBA00004141"/>
    </source>
</evidence>
<reference evidence="15" key="1">
    <citation type="submission" date="2016-04" db="EMBL/GenBank/DDBJ databases">
        <authorList>
            <person name="Guldener U."/>
            <person name="Guldener U."/>
        </authorList>
    </citation>
    <scope>NUCLEOTIDE SEQUENCE [LARGE SCALE GENOMIC DNA]</scope>
    <source>
        <strain evidence="15">UB2112</strain>
    </source>
</reference>
<dbReference type="GO" id="GO:0046872">
    <property type="term" value="F:metal ion binding"/>
    <property type="evidence" value="ECO:0007669"/>
    <property type="project" value="UniProtKB-KW"/>
</dbReference>
<feature type="transmembrane region" description="Helical" evidence="12">
    <location>
        <begin position="75"/>
        <end position="96"/>
    </location>
</feature>
<gene>
    <name evidence="14" type="ORF">UBRO_05153</name>
</gene>
<dbReference type="PANTHER" id="PTHR15422:SF45">
    <property type="entry name" value="CYTOCHROME B561 DOMAIN-CONTAINING PROTEIN"/>
    <property type="match status" value="1"/>
</dbReference>
<evidence type="ECO:0000256" key="3">
    <source>
        <dbReference type="ARBA" id="ARBA00022448"/>
    </source>
</evidence>